<evidence type="ECO:0000313" key="1">
    <source>
        <dbReference type="EMBL" id="JAD61507.1"/>
    </source>
</evidence>
<reference evidence="1" key="1">
    <citation type="submission" date="2014-09" db="EMBL/GenBank/DDBJ databases">
        <authorList>
            <person name="Magalhaes I.L.F."/>
            <person name="Oliveira U."/>
            <person name="Santos F.R."/>
            <person name="Vidigal T.H.D.A."/>
            <person name="Brescovit A.D."/>
            <person name="Santos A.J."/>
        </authorList>
    </citation>
    <scope>NUCLEOTIDE SEQUENCE</scope>
    <source>
        <tissue evidence="1">Shoot tissue taken approximately 20 cm above the soil surface</tissue>
    </source>
</reference>
<organism evidence="1">
    <name type="scientific">Arundo donax</name>
    <name type="common">Giant reed</name>
    <name type="synonym">Donax arundinaceus</name>
    <dbReference type="NCBI Taxonomy" id="35708"/>
    <lineage>
        <taxon>Eukaryota</taxon>
        <taxon>Viridiplantae</taxon>
        <taxon>Streptophyta</taxon>
        <taxon>Embryophyta</taxon>
        <taxon>Tracheophyta</taxon>
        <taxon>Spermatophyta</taxon>
        <taxon>Magnoliopsida</taxon>
        <taxon>Liliopsida</taxon>
        <taxon>Poales</taxon>
        <taxon>Poaceae</taxon>
        <taxon>PACMAD clade</taxon>
        <taxon>Arundinoideae</taxon>
        <taxon>Arundineae</taxon>
        <taxon>Arundo</taxon>
    </lineage>
</organism>
<reference evidence="1" key="2">
    <citation type="journal article" date="2015" name="Data Brief">
        <title>Shoot transcriptome of the giant reed, Arundo donax.</title>
        <authorList>
            <person name="Barrero R.A."/>
            <person name="Guerrero F.D."/>
            <person name="Moolhuijzen P."/>
            <person name="Goolsby J.A."/>
            <person name="Tidwell J."/>
            <person name="Bellgard S.E."/>
            <person name="Bellgard M.I."/>
        </authorList>
    </citation>
    <scope>NUCLEOTIDE SEQUENCE</scope>
    <source>
        <tissue evidence="1">Shoot tissue taken approximately 20 cm above the soil surface</tissue>
    </source>
</reference>
<sequence length="46" mass="5368">MSQYKFVEFNEALRYGHYFIEIAKDLIAVVCCFSLVDRICSVQSKC</sequence>
<dbReference type="AlphaFoldDB" id="A0A0A9BQF5"/>
<name>A0A0A9BQF5_ARUDO</name>
<protein>
    <submittedName>
        <fullName evidence="1">Uncharacterized protein</fullName>
    </submittedName>
</protein>
<accession>A0A0A9BQF5</accession>
<dbReference type="EMBL" id="GBRH01236388">
    <property type="protein sequence ID" value="JAD61507.1"/>
    <property type="molecule type" value="Transcribed_RNA"/>
</dbReference>
<proteinExistence type="predicted"/>